<proteinExistence type="predicted"/>
<dbReference type="Proteomes" id="UP000195807">
    <property type="component" value="Chromosome"/>
</dbReference>
<accession>A0A1Z1F9N2</accession>
<name>A0A1Z1F9N2_9SPHN</name>
<keyword evidence="2" id="KW-1185">Reference proteome</keyword>
<organism evidence="1 2">
    <name type="scientific">Croceicoccus marinus</name>
    <dbReference type="NCBI Taxonomy" id="450378"/>
    <lineage>
        <taxon>Bacteria</taxon>
        <taxon>Pseudomonadati</taxon>
        <taxon>Pseudomonadota</taxon>
        <taxon>Alphaproteobacteria</taxon>
        <taxon>Sphingomonadales</taxon>
        <taxon>Erythrobacteraceae</taxon>
        <taxon>Croceicoccus</taxon>
    </lineage>
</organism>
<reference evidence="1 2" key="1">
    <citation type="submission" date="2017-01" db="EMBL/GenBank/DDBJ databases">
        <title>Complete genome sequence of esterase-producing bacterium Croceicoccus marinus E4A9.</title>
        <authorList>
            <person name="Wu Y.-H."/>
            <person name="Cheng H."/>
            <person name="Xu L."/>
            <person name="Huo Y.-Y."/>
            <person name="Wang C.-S."/>
            <person name="Xu X.-W."/>
        </authorList>
    </citation>
    <scope>NUCLEOTIDE SEQUENCE [LARGE SCALE GENOMIC DNA]</scope>
    <source>
        <strain evidence="1 2">E4A9</strain>
    </source>
</reference>
<dbReference type="EMBL" id="CP019602">
    <property type="protein sequence ID" value="ARU15397.1"/>
    <property type="molecule type" value="Genomic_DNA"/>
</dbReference>
<dbReference type="KEGG" id="cman:A9D14_03420"/>
<dbReference type="AlphaFoldDB" id="A0A1Z1F9N2"/>
<evidence type="ECO:0000313" key="1">
    <source>
        <dbReference type="EMBL" id="ARU15397.1"/>
    </source>
</evidence>
<protein>
    <submittedName>
        <fullName evidence="1">Uncharacterized protein</fullName>
    </submittedName>
</protein>
<sequence length="100" mass="11459">MTILREYIGEIHPETLAQKLALADNLLKQHQFGSADSHCESVQFDAIQSGLLQLATAALFRRAWLSFMQNKDTEARQLAIEQSPWSTVIVRQSKWRQYSP</sequence>
<evidence type="ECO:0000313" key="2">
    <source>
        <dbReference type="Proteomes" id="UP000195807"/>
    </source>
</evidence>
<gene>
    <name evidence="1" type="ORF">A9D14_03420</name>
</gene>